<dbReference type="EMBL" id="CAJOBE010006317">
    <property type="protein sequence ID" value="CAF4003377.1"/>
    <property type="molecule type" value="Genomic_DNA"/>
</dbReference>
<evidence type="ECO:0000313" key="2">
    <source>
        <dbReference type="EMBL" id="CAF4003377.1"/>
    </source>
</evidence>
<comment type="caution">
    <text evidence="1">The sequence shown here is derived from an EMBL/GenBank/DDBJ whole genome shotgun (WGS) entry which is preliminary data.</text>
</comment>
<evidence type="ECO:0000313" key="1">
    <source>
        <dbReference type="EMBL" id="CAF0926642.1"/>
    </source>
</evidence>
<sequence>MKYGQTYFIPISSLSSRLKINPFYGSNNNNNNNNNLSSITHSDKECNLFHDYINSLCTQIRVLLQERLEYQKQMKIINNNSSEHQRLTNVQSAEQGNVEFNILLFIIKLFITLGSTIEILRFDNNQIRSQLSIAQR</sequence>
<reference evidence="1" key="1">
    <citation type="submission" date="2021-02" db="EMBL/GenBank/DDBJ databases">
        <authorList>
            <person name="Nowell W R."/>
        </authorList>
    </citation>
    <scope>NUCLEOTIDE SEQUENCE</scope>
</reference>
<gene>
    <name evidence="2" type="ORF">FNK824_LOCUS26072</name>
    <name evidence="1" type="ORF">SEV965_LOCUS6944</name>
</gene>
<evidence type="ECO:0000313" key="3">
    <source>
        <dbReference type="Proteomes" id="UP000663889"/>
    </source>
</evidence>
<dbReference type="Proteomes" id="UP000663874">
    <property type="component" value="Unassembled WGS sequence"/>
</dbReference>
<dbReference type="Proteomes" id="UP000663889">
    <property type="component" value="Unassembled WGS sequence"/>
</dbReference>
<accession>A0A814BHA6</accession>
<dbReference type="AlphaFoldDB" id="A0A814BHA6"/>
<name>A0A814BHA6_9BILA</name>
<proteinExistence type="predicted"/>
<protein>
    <submittedName>
        <fullName evidence="1">Uncharacterized protein</fullName>
    </submittedName>
</protein>
<dbReference type="EMBL" id="CAJNOU010000235">
    <property type="protein sequence ID" value="CAF0926642.1"/>
    <property type="molecule type" value="Genomic_DNA"/>
</dbReference>
<organism evidence="1 3">
    <name type="scientific">Rotaria sordida</name>
    <dbReference type="NCBI Taxonomy" id="392033"/>
    <lineage>
        <taxon>Eukaryota</taxon>
        <taxon>Metazoa</taxon>
        <taxon>Spiralia</taxon>
        <taxon>Gnathifera</taxon>
        <taxon>Rotifera</taxon>
        <taxon>Eurotatoria</taxon>
        <taxon>Bdelloidea</taxon>
        <taxon>Philodinida</taxon>
        <taxon>Philodinidae</taxon>
        <taxon>Rotaria</taxon>
    </lineage>
</organism>